<evidence type="ECO:0000256" key="2">
    <source>
        <dbReference type="ARBA" id="ARBA00022448"/>
    </source>
</evidence>
<dbReference type="InterPro" id="IPR014743">
    <property type="entry name" value="Cl-channel_core"/>
</dbReference>
<protein>
    <submittedName>
        <fullName evidence="11">Chloride channel protein</fullName>
    </submittedName>
</protein>
<evidence type="ECO:0000256" key="8">
    <source>
        <dbReference type="ARBA" id="ARBA00023214"/>
    </source>
</evidence>
<dbReference type="Gene3D" id="1.10.3080.10">
    <property type="entry name" value="Clc chloride channel"/>
    <property type="match status" value="1"/>
</dbReference>
<feature type="transmembrane region" description="Helical" evidence="9">
    <location>
        <begin position="59"/>
        <end position="79"/>
    </location>
</feature>
<organism evidence="10 11">
    <name type="scientific">Acrobeloides nanus</name>
    <dbReference type="NCBI Taxonomy" id="290746"/>
    <lineage>
        <taxon>Eukaryota</taxon>
        <taxon>Metazoa</taxon>
        <taxon>Ecdysozoa</taxon>
        <taxon>Nematoda</taxon>
        <taxon>Chromadorea</taxon>
        <taxon>Rhabditida</taxon>
        <taxon>Tylenchina</taxon>
        <taxon>Cephalobomorpha</taxon>
        <taxon>Cephaloboidea</taxon>
        <taxon>Cephalobidae</taxon>
        <taxon>Acrobeloides</taxon>
    </lineage>
</organism>
<dbReference type="Proteomes" id="UP000887540">
    <property type="component" value="Unplaced"/>
</dbReference>
<keyword evidence="8" id="KW-0868">Chloride</keyword>
<dbReference type="SUPFAM" id="SSF54631">
    <property type="entry name" value="CBS-domain pair"/>
    <property type="match status" value="1"/>
</dbReference>
<dbReference type="GO" id="GO:0005886">
    <property type="term" value="C:plasma membrane"/>
    <property type="evidence" value="ECO:0007669"/>
    <property type="project" value="TreeGrafter"/>
</dbReference>
<dbReference type="AlphaFoldDB" id="A0A914CTI6"/>
<evidence type="ECO:0000256" key="7">
    <source>
        <dbReference type="ARBA" id="ARBA00023136"/>
    </source>
</evidence>
<dbReference type="WBParaSite" id="ACRNAN_scaffold14088.g25042.t1">
    <property type="protein sequence ID" value="ACRNAN_scaffold14088.g25042.t1"/>
    <property type="gene ID" value="ACRNAN_scaffold14088.g25042"/>
</dbReference>
<dbReference type="GO" id="GO:0005247">
    <property type="term" value="F:voltage-gated chloride channel activity"/>
    <property type="evidence" value="ECO:0007669"/>
    <property type="project" value="TreeGrafter"/>
</dbReference>
<evidence type="ECO:0000313" key="11">
    <source>
        <dbReference type="WBParaSite" id="ACRNAN_scaffold14088.g25042.t1"/>
    </source>
</evidence>
<dbReference type="PRINTS" id="PR00762">
    <property type="entry name" value="CLCHANNEL"/>
</dbReference>
<proteinExistence type="predicted"/>
<evidence type="ECO:0000256" key="3">
    <source>
        <dbReference type="ARBA" id="ARBA00022692"/>
    </source>
</evidence>
<feature type="transmembrane region" description="Helical" evidence="9">
    <location>
        <begin position="28"/>
        <end position="53"/>
    </location>
</feature>
<evidence type="ECO:0000256" key="4">
    <source>
        <dbReference type="ARBA" id="ARBA00022737"/>
    </source>
</evidence>
<comment type="subcellular location">
    <subcellularLocation>
        <location evidence="1">Membrane</location>
        <topology evidence="1">Multi-pass membrane protein</topology>
    </subcellularLocation>
</comment>
<evidence type="ECO:0000256" key="1">
    <source>
        <dbReference type="ARBA" id="ARBA00004141"/>
    </source>
</evidence>
<dbReference type="InterPro" id="IPR050970">
    <property type="entry name" value="Cl_channel_volt-gated"/>
</dbReference>
<keyword evidence="7 9" id="KW-0472">Membrane</keyword>
<evidence type="ECO:0000256" key="5">
    <source>
        <dbReference type="ARBA" id="ARBA00022989"/>
    </source>
</evidence>
<dbReference type="PANTHER" id="PTHR45720">
    <property type="entry name" value="CHLORIDE CHANNEL PROTEIN 2"/>
    <property type="match status" value="1"/>
</dbReference>
<dbReference type="SUPFAM" id="SSF81340">
    <property type="entry name" value="Clc chloride channel"/>
    <property type="match status" value="1"/>
</dbReference>
<keyword evidence="2" id="KW-0813">Transport</keyword>
<name>A0A914CTI6_9BILA</name>
<dbReference type="Gene3D" id="3.10.580.10">
    <property type="entry name" value="CBS-domain"/>
    <property type="match status" value="1"/>
</dbReference>
<evidence type="ECO:0000256" key="9">
    <source>
        <dbReference type="SAM" id="Phobius"/>
    </source>
</evidence>
<reference evidence="11" key="1">
    <citation type="submission" date="2022-11" db="UniProtKB">
        <authorList>
            <consortium name="WormBaseParasite"/>
        </authorList>
    </citation>
    <scope>IDENTIFICATION</scope>
</reference>
<accession>A0A914CTI6</accession>
<dbReference type="Pfam" id="PF00654">
    <property type="entry name" value="Voltage_CLC"/>
    <property type="match status" value="1"/>
</dbReference>
<keyword evidence="4" id="KW-0677">Repeat</keyword>
<evidence type="ECO:0000256" key="6">
    <source>
        <dbReference type="ARBA" id="ARBA00023065"/>
    </source>
</evidence>
<dbReference type="InterPro" id="IPR001807">
    <property type="entry name" value="ClC"/>
</dbReference>
<keyword evidence="5 9" id="KW-1133">Transmembrane helix</keyword>
<sequence>MGRIMGEFVAVLYPTGLRGPNEIQTYPGVYAVVGAAAFCGGVTHTVSVAVIIFEMTGQIFYILPVMIAVLIANAISSYLQPSIYDSMIKIKNLPYLPDIPATSSSFHGIRAEQIMTKNVRYLSKESTYAEVQRLMSEMPKLRAFPIVEDKSVYSKSELSN</sequence>
<keyword evidence="3 9" id="KW-0812">Transmembrane</keyword>
<keyword evidence="10" id="KW-1185">Reference proteome</keyword>
<keyword evidence="6" id="KW-0406">Ion transport</keyword>
<dbReference type="InterPro" id="IPR046342">
    <property type="entry name" value="CBS_dom_sf"/>
</dbReference>
<dbReference type="PANTHER" id="PTHR45720:SF10">
    <property type="entry name" value="CHLORIDE CHANNEL PROTEIN 2"/>
    <property type="match status" value="1"/>
</dbReference>
<evidence type="ECO:0000313" key="10">
    <source>
        <dbReference type="Proteomes" id="UP000887540"/>
    </source>
</evidence>